<reference evidence="6" key="1">
    <citation type="submission" date="2020-08" db="EMBL/GenBank/DDBJ databases">
        <title>Multicomponent nature underlies the extraordinary mechanical properties of spider dragline silk.</title>
        <authorList>
            <person name="Kono N."/>
            <person name="Nakamura H."/>
            <person name="Mori M."/>
            <person name="Yoshida Y."/>
            <person name="Ohtoshi R."/>
            <person name="Malay A.D."/>
            <person name="Moran D.A.P."/>
            <person name="Tomita M."/>
            <person name="Numata K."/>
            <person name="Arakawa K."/>
        </authorList>
    </citation>
    <scope>NUCLEOTIDE SEQUENCE</scope>
</reference>
<dbReference type="GO" id="GO:0046872">
    <property type="term" value="F:metal ion binding"/>
    <property type="evidence" value="ECO:0007669"/>
    <property type="project" value="UniProtKB-KW"/>
</dbReference>
<gene>
    <name evidence="6" type="primary">BCO2</name>
    <name evidence="6" type="ORF">NPIL_429631</name>
</gene>
<sequence>MEKLFQTVEECPEPQKAEITGNIPDWLKGQLFLVGPGKWDFDDGFSVNHWLDGSAFMYKFGIQKDRVDVMSRFLDTIAYKKVSETKRPVYVEFGTKAYPDQGKNVVSRFFSHMVPLELSDNVIGNVLIIDGELYATSETCHLWKIDPKSLKCIKRVNLTDMVSINLASSHPHICPDGSVYNLCASFMTGLRYHILKVSPSNQKEPKGFERAKIIASLSASHKTTYSYYHSFGLTEHYVVFLEQPLLVSTVKMAASGIKGYCVRDALEWTPTLKTKFHVIDRNTGEEIKIKYQVKKPFFFFHHVNAYEEDGHVVVDVHAFPNPDVMDKYFLKSVRAGKLDGACQAIFTRFVLPLKVEGKSSGNLVTLKDSKATAIKDESGIIFLTCETKGEPGYETPTINYSMFNTKKYRYVYGSGTFDVGKYANSLLKLDNVTEEIKVWKETNTMYPSELVYVPRPGSTEEDDGVLLTVVLDVADNSRDFLMVMDAKTFKELGRAYIPRSIKLPPSVHGRFRMD</sequence>
<comment type="cofactor">
    <cofactor evidence="5">
        <name>Fe(2+)</name>
        <dbReference type="ChEBI" id="CHEBI:29033"/>
    </cofactor>
    <text evidence="5">Binds 1 Fe(2+) ion per subunit.</text>
</comment>
<dbReference type="AlphaFoldDB" id="A0A8X6TMH4"/>
<evidence type="ECO:0000256" key="2">
    <source>
        <dbReference type="ARBA" id="ARBA00022723"/>
    </source>
</evidence>
<feature type="binding site" evidence="5">
    <location>
        <position position="508"/>
    </location>
    <ligand>
        <name>Fe cation</name>
        <dbReference type="ChEBI" id="CHEBI:24875"/>
        <note>catalytic</note>
    </ligand>
</feature>
<comment type="caution">
    <text evidence="6">The sequence shown here is derived from an EMBL/GenBank/DDBJ whole genome shotgun (WGS) entry which is preliminary data.</text>
</comment>
<dbReference type="EMBL" id="BMAW01061520">
    <property type="protein sequence ID" value="GFT31533.1"/>
    <property type="molecule type" value="Genomic_DNA"/>
</dbReference>
<dbReference type="Pfam" id="PF03055">
    <property type="entry name" value="RPE65"/>
    <property type="match status" value="1"/>
</dbReference>
<evidence type="ECO:0000313" key="6">
    <source>
        <dbReference type="EMBL" id="GFT31533.1"/>
    </source>
</evidence>
<proteinExistence type="inferred from homology"/>
<dbReference type="Proteomes" id="UP000887013">
    <property type="component" value="Unassembled WGS sequence"/>
</dbReference>
<dbReference type="GO" id="GO:0010436">
    <property type="term" value="F:carotenoid dioxygenase activity"/>
    <property type="evidence" value="ECO:0007669"/>
    <property type="project" value="TreeGrafter"/>
</dbReference>
<dbReference type="PANTHER" id="PTHR10543:SF24">
    <property type="entry name" value="CAROTENOID ISOMEROOXYGENASE"/>
    <property type="match status" value="1"/>
</dbReference>
<evidence type="ECO:0000256" key="3">
    <source>
        <dbReference type="ARBA" id="ARBA00023002"/>
    </source>
</evidence>
<keyword evidence="3" id="KW-0560">Oxidoreductase</keyword>
<accession>A0A8X6TMH4</accession>
<dbReference type="GO" id="GO:0003834">
    <property type="term" value="F:beta-carotene 15,15'-dioxygenase activity"/>
    <property type="evidence" value="ECO:0007669"/>
    <property type="project" value="TreeGrafter"/>
</dbReference>
<name>A0A8X6TMH4_NEPPI</name>
<evidence type="ECO:0000256" key="1">
    <source>
        <dbReference type="ARBA" id="ARBA00006787"/>
    </source>
</evidence>
<comment type="similarity">
    <text evidence="1">Belongs to the carotenoid oxygenase family.</text>
</comment>
<dbReference type="GO" id="GO:0016121">
    <property type="term" value="P:carotene catabolic process"/>
    <property type="evidence" value="ECO:0007669"/>
    <property type="project" value="TreeGrafter"/>
</dbReference>
<evidence type="ECO:0000313" key="7">
    <source>
        <dbReference type="Proteomes" id="UP000887013"/>
    </source>
</evidence>
<evidence type="ECO:0000256" key="5">
    <source>
        <dbReference type="PIRSR" id="PIRSR604294-1"/>
    </source>
</evidence>
<evidence type="ECO:0000256" key="4">
    <source>
        <dbReference type="ARBA" id="ARBA00023004"/>
    </source>
</evidence>
<feature type="binding site" evidence="5">
    <location>
        <position position="301"/>
    </location>
    <ligand>
        <name>Fe cation</name>
        <dbReference type="ChEBI" id="CHEBI:24875"/>
        <note>catalytic</note>
    </ligand>
</feature>
<keyword evidence="2 5" id="KW-0479">Metal-binding</keyword>
<dbReference type="InterPro" id="IPR004294">
    <property type="entry name" value="Carotenoid_Oase"/>
</dbReference>
<keyword evidence="4 5" id="KW-0408">Iron</keyword>
<dbReference type="PANTHER" id="PTHR10543">
    <property type="entry name" value="BETA-CAROTENE DIOXYGENASE"/>
    <property type="match status" value="1"/>
</dbReference>
<keyword evidence="7" id="KW-1185">Reference proteome</keyword>
<dbReference type="OrthoDB" id="1069523at2759"/>
<feature type="binding site" evidence="5">
    <location>
        <position position="229"/>
    </location>
    <ligand>
        <name>Fe cation</name>
        <dbReference type="ChEBI" id="CHEBI:24875"/>
        <note>catalytic</note>
    </ligand>
</feature>
<organism evidence="6 7">
    <name type="scientific">Nephila pilipes</name>
    <name type="common">Giant wood spider</name>
    <name type="synonym">Nephila maculata</name>
    <dbReference type="NCBI Taxonomy" id="299642"/>
    <lineage>
        <taxon>Eukaryota</taxon>
        <taxon>Metazoa</taxon>
        <taxon>Ecdysozoa</taxon>
        <taxon>Arthropoda</taxon>
        <taxon>Chelicerata</taxon>
        <taxon>Arachnida</taxon>
        <taxon>Araneae</taxon>
        <taxon>Araneomorphae</taxon>
        <taxon>Entelegynae</taxon>
        <taxon>Araneoidea</taxon>
        <taxon>Nephilidae</taxon>
        <taxon>Nephila</taxon>
    </lineage>
</organism>
<feature type="binding site" evidence="5">
    <location>
        <position position="170"/>
    </location>
    <ligand>
        <name>Fe cation</name>
        <dbReference type="ChEBI" id="CHEBI:24875"/>
        <note>catalytic</note>
    </ligand>
</feature>
<protein>
    <submittedName>
        <fullName evidence="6">Beta,beta-carotene 9',10'-oxygenase</fullName>
    </submittedName>
</protein>